<feature type="transmembrane region" description="Helical" evidence="8">
    <location>
        <begin position="459"/>
        <end position="479"/>
    </location>
</feature>
<evidence type="ECO:0000256" key="9">
    <source>
        <dbReference type="SAM" id="SignalP"/>
    </source>
</evidence>
<keyword evidence="6 8" id="KW-0472">Membrane</keyword>
<evidence type="ECO:0000259" key="10">
    <source>
        <dbReference type="Pfam" id="PF00924"/>
    </source>
</evidence>
<dbReference type="InterPro" id="IPR052702">
    <property type="entry name" value="MscS-like_channel"/>
</dbReference>
<name>A0ABS7VQC3_9HYPH</name>
<evidence type="ECO:0000256" key="4">
    <source>
        <dbReference type="ARBA" id="ARBA00022692"/>
    </source>
</evidence>
<dbReference type="SUPFAM" id="SSF50182">
    <property type="entry name" value="Sm-like ribonucleoproteins"/>
    <property type="match status" value="1"/>
</dbReference>
<feature type="compositionally biased region" description="Basic and acidic residues" evidence="7">
    <location>
        <begin position="135"/>
        <end position="146"/>
    </location>
</feature>
<feature type="transmembrane region" description="Helical" evidence="8">
    <location>
        <begin position="270"/>
        <end position="295"/>
    </location>
</feature>
<dbReference type="Gene3D" id="1.10.287.1260">
    <property type="match status" value="1"/>
</dbReference>
<dbReference type="SUPFAM" id="SSF82861">
    <property type="entry name" value="Mechanosensitive channel protein MscS (YggB), transmembrane region"/>
    <property type="match status" value="1"/>
</dbReference>
<evidence type="ECO:0000313" key="14">
    <source>
        <dbReference type="Proteomes" id="UP000704176"/>
    </source>
</evidence>
<dbReference type="InterPro" id="IPR011066">
    <property type="entry name" value="MscS_channel_C_sf"/>
</dbReference>
<evidence type="ECO:0000256" key="2">
    <source>
        <dbReference type="ARBA" id="ARBA00008017"/>
    </source>
</evidence>
<keyword evidence="3" id="KW-1003">Cell membrane</keyword>
<evidence type="ECO:0000256" key="3">
    <source>
        <dbReference type="ARBA" id="ARBA00022475"/>
    </source>
</evidence>
<feature type="transmembrane region" description="Helical" evidence="8">
    <location>
        <begin position="347"/>
        <end position="367"/>
    </location>
</feature>
<evidence type="ECO:0000256" key="7">
    <source>
        <dbReference type="SAM" id="MobiDB-lite"/>
    </source>
</evidence>
<dbReference type="Gene3D" id="3.30.70.100">
    <property type="match status" value="1"/>
</dbReference>
<keyword evidence="5 8" id="KW-1133">Transmembrane helix</keyword>
<feature type="transmembrane region" description="Helical" evidence="8">
    <location>
        <begin position="545"/>
        <end position="570"/>
    </location>
</feature>
<feature type="transmembrane region" description="Helical" evidence="8">
    <location>
        <begin position="431"/>
        <end position="453"/>
    </location>
</feature>
<feature type="region of interest" description="Disordered" evidence="7">
    <location>
        <begin position="798"/>
        <end position="834"/>
    </location>
</feature>
<feature type="region of interest" description="Disordered" evidence="7">
    <location>
        <begin position="118"/>
        <end position="146"/>
    </location>
</feature>
<dbReference type="PANTHER" id="PTHR30347">
    <property type="entry name" value="POTASSIUM CHANNEL RELATED"/>
    <property type="match status" value="1"/>
</dbReference>
<dbReference type="EMBL" id="JAIRBM010000011">
    <property type="protein sequence ID" value="MBZ6077720.1"/>
    <property type="molecule type" value="Genomic_DNA"/>
</dbReference>
<keyword evidence="14" id="KW-1185">Reference proteome</keyword>
<feature type="domain" description="Mechanosensitive ion channel MscS" evidence="10">
    <location>
        <begin position="645"/>
        <end position="708"/>
    </location>
</feature>
<dbReference type="Gene3D" id="2.30.30.60">
    <property type="match status" value="1"/>
</dbReference>
<feature type="transmembrane region" description="Helical" evidence="8">
    <location>
        <begin position="307"/>
        <end position="326"/>
    </location>
</feature>
<evidence type="ECO:0000313" key="13">
    <source>
        <dbReference type="EMBL" id="MBZ6077720.1"/>
    </source>
</evidence>
<evidence type="ECO:0000256" key="5">
    <source>
        <dbReference type="ARBA" id="ARBA00022989"/>
    </source>
</evidence>
<dbReference type="InterPro" id="IPR006685">
    <property type="entry name" value="MscS_channel_2nd"/>
</dbReference>
<reference evidence="13 14" key="1">
    <citation type="submission" date="2021-09" db="EMBL/GenBank/DDBJ databases">
        <title>The complete genome sequence of a new microorganism.</title>
        <authorList>
            <person name="Zi Z."/>
        </authorList>
    </citation>
    <scope>NUCLEOTIDE SEQUENCE [LARGE SCALE GENOMIC DNA]</scope>
    <source>
        <strain evidence="13 14">WGZ8</strain>
    </source>
</reference>
<feature type="transmembrane region" description="Helical" evidence="8">
    <location>
        <begin position="227"/>
        <end position="246"/>
    </location>
</feature>
<protein>
    <submittedName>
        <fullName evidence="13">DUF3772 domain-containing protein</fullName>
    </submittedName>
</protein>
<feature type="signal peptide" evidence="9">
    <location>
        <begin position="1"/>
        <end position="25"/>
    </location>
</feature>
<dbReference type="InterPro" id="IPR011014">
    <property type="entry name" value="MscS_channel_TM-2"/>
</dbReference>
<dbReference type="Pfam" id="PF21082">
    <property type="entry name" value="MS_channel_3rd"/>
    <property type="match status" value="1"/>
</dbReference>
<feature type="domain" description="DUF3772" evidence="11">
    <location>
        <begin position="155"/>
        <end position="209"/>
    </location>
</feature>
<keyword evidence="9" id="KW-0732">Signal</keyword>
<dbReference type="InterPro" id="IPR022249">
    <property type="entry name" value="DUF3772"/>
</dbReference>
<dbReference type="InterPro" id="IPR049278">
    <property type="entry name" value="MS_channel_C"/>
</dbReference>
<evidence type="ECO:0000259" key="12">
    <source>
        <dbReference type="Pfam" id="PF21082"/>
    </source>
</evidence>
<proteinExistence type="inferred from homology"/>
<feature type="transmembrane region" description="Helical" evidence="8">
    <location>
        <begin position="603"/>
        <end position="622"/>
    </location>
</feature>
<dbReference type="InterPro" id="IPR010920">
    <property type="entry name" value="LSM_dom_sf"/>
</dbReference>
<dbReference type="Pfam" id="PF12607">
    <property type="entry name" value="DUF3772"/>
    <property type="match status" value="1"/>
</dbReference>
<keyword evidence="4 8" id="KW-0812">Transmembrane</keyword>
<feature type="transmembrane region" description="Helical" evidence="8">
    <location>
        <begin position="373"/>
        <end position="397"/>
    </location>
</feature>
<dbReference type="InterPro" id="IPR023408">
    <property type="entry name" value="MscS_beta-dom_sf"/>
</dbReference>
<dbReference type="RefSeq" id="WP_224314366.1">
    <property type="nucleotide sequence ID" value="NZ_JAIRBM010000011.1"/>
</dbReference>
<dbReference type="Proteomes" id="UP000704176">
    <property type="component" value="Unassembled WGS sequence"/>
</dbReference>
<comment type="similarity">
    <text evidence="2">Belongs to the MscS (TC 1.A.23) family.</text>
</comment>
<evidence type="ECO:0000256" key="6">
    <source>
        <dbReference type="ARBA" id="ARBA00023136"/>
    </source>
</evidence>
<feature type="chain" id="PRO_5046622960" evidence="9">
    <location>
        <begin position="26"/>
        <end position="834"/>
    </location>
</feature>
<comment type="subcellular location">
    <subcellularLocation>
        <location evidence="1">Cell membrane</location>
        <topology evidence="1">Multi-pass membrane protein</topology>
    </subcellularLocation>
</comment>
<accession>A0ABS7VQC3</accession>
<organism evidence="13 14">
    <name type="scientific">Microvirga puerhi</name>
    <dbReference type="NCBI Taxonomy" id="2876078"/>
    <lineage>
        <taxon>Bacteria</taxon>
        <taxon>Pseudomonadati</taxon>
        <taxon>Pseudomonadota</taxon>
        <taxon>Alphaproteobacteria</taxon>
        <taxon>Hyphomicrobiales</taxon>
        <taxon>Methylobacteriaceae</taxon>
        <taxon>Microvirga</taxon>
    </lineage>
</organism>
<evidence type="ECO:0000259" key="11">
    <source>
        <dbReference type="Pfam" id="PF12607"/>
    </source>
</evidence>
<sequence>MRKIGRGRLLLAAMLAFGVTTTCLAQAQKSPPSATAQAQSPVATPAPPPAPSTDTKAARAKLDTFKADLDQKELAIQGRAQSDSELQNLRQQIDPIIESIRAVIAEQAPKLEASKARLAQLGPKPKEGEPEESSDAMRDRSEREAAVAELDETQRLGRALLVQAEQLSAQISDLRRAGFTRALFEKSDSILSLDLWMNVIQAIPRELRAQRITFGDTIGQIQRHATLGVLLLMGLSLGVAIALYAGRRSIAPRLVRRDPSVLDPARRSRLLAAFAVLCLGTVPAIAGSWIFWIAFDAVDLFPPRLEQVVAAILRGIAFIAFIRALIDSIVAPNHGSWRLVPITETSAGRIMSFGVALATVMVVGKVLDSFNQAIAAALPITVITRAVFALASALIFAELLRRFATGANHDEACLGPYVAPDVSVGGPLRTVGWIVVAIVVGSVLGGYVALASFMVDQAVWISVLIALLSLFIALADEFISNTFRNQSRVSTMLQANTGLRRRSLEQIGVLVSGGARLALIIIALLLALAPWGIESTDVMGSLRAVFFGFSVGDVTISLSSILIAALLFTLGFTITRIIQRWLDNTFLPATDLDAGLRNSIRTAAGYVGIISAGVLAFTYLGLSLERVTIVAGALSVGIGFGLQSIVNNFISGLILLWERPIRVGDLVVVGDGEGYVRRINVRSTEIQTFDRSTLIVPNSNLISGIVRNRVRNDRIGRVLVSLPVPRASDPDKVAEIMRQSALAHREIMSEPAPRVLFKKVTENTIDFDLICFVDDIDSAGRVSSDLYFDIYRKLRAEGIGTPATPPPAPKEEEPEAKPPTAQEEDEGLTLLKDK</sequence>
<evidence type="ECO:0000256" key="8">
    <source>
        <dbReference type="SAM" id="Phobius"/>
    </source>
</evidence>
<comment type="caution">
    <text evidence="13">The sequence shown here is derived from an EMBL/GenBank/DDBJ whole genome shotgun (WGS) entry which is preliminary data.</text>
</comment>
<dbReference type="Pfam" id="PF00924">
    <property type="entry name" value="MS_channel_2nd"/>
    <property type="match status" value="1"/>
</dbReference>
<feature type="transmembrane region" description="Helical" evidence="8">
    <location>
        <begin position="507"/>
        <end position="533"/>
    </location>
</feature>
<feature type="compositionally biased region" description="Low complexity" evidence="7">
    <location>
        <begin position="29"/>
        <end position="43"/>
    </location>
</feature>
<evidence type="ECO:0000256" key="1">
    <source>
        <dbReference type="ARBA" id="ARBA00004651"/>
    </source>
</evidence>
<feature type="region of interest" description="Disordered" evidence="7">
    <location>
        <begin position="29"/>
        <end position="57"/>
    </location>
</feature>
<feature type="domain" description="Mechanosensitive ion channel MscS C-terminal" evidence="12">
    <location>
        <begin position="720"/>
        <end position="800"/>
    </location>
</feature>
<dbReference type="PANTHER" id="PTHR30347:SF9">
    <property type="entry name" value="MINICONDUCTANCE MECHANOSENSITIVE CHANNEL MSCM"/>
    <property type="match status" value="1"/>
</dbReference>
<dbReference type="SUPFAM" id="SSF82689">
    <property type="entry name" value="Mechanosensitive channel protein MscS (YggB), C-terminal domain"/>
    <property type="match status" value="1"/>
</dbReference>
<gene>
    <name evidence="13" type="ORF">K9B37_15685</name>
</gene>
<feature type="transmembrane region" description="Helical" evidence="8">
    <location>
        <begin position="628"/>
        <end position="657"/>
    </location>
</feature>